<name>A0AAW1UA55_9CUCU</name>
<evidence type="ECO:0000313" key="2">
    <source>
        <dbReference type="Proteomes" id="UP001431783"/>
    </source>
</evidence>
<keyword evidence="2" id="KW-1185">Reference proteome</keyword>
<organism evidence="1 2">
    <name type="scientific">Henosepilachna vigintioctopunctata</name>
    <dbReference type="NCBI Taxonomy" id="420089"/>
    <lineage>
        <taxon>Eukaryota</taxon>
        <taxon>Metazoa</taxon>
        <taxon>Ecdysozoa</taxon>
        <taxon>Arthropoda</taxon>
        <taxon>Hexapoda</taxon>
        <taxon>Insecta</taxon>
        <taxon>Pterygota</taxon>
        <taxon>Neoptera</taxon>
        <taxon>Endopterygota</taxon>
        <taxon>Coleoptera</taxon>
        <taxon>Polyphaga</taxon>
        <taxon>Cucujiformia</taxon>
        <taxon>Coccinelloidea</taxon>
        <taxon>Coccinellidae</taxon>
        <taxon>Epilachninae</taxon>
        <taxon>Epilachnini</taxon>
        <taxon>Henosepilachna</taxon>
    </lineage>
</organism>
<dbReference type="AlphaFoldDB" id="A0AAW1UA55"/>
<accession>A0AAW1UA55</accession>
<gene>
    <name evidence="1" type="ORF">WA026_011827</name>
</gene>
<proteinExistence type="predicted"/>
<dbReference type="EMBL" id="JARQZJ010000065">
    <property type="protein sequence ID" value="KAK9880587.1"/>
    <property type="molecule type" value="Genomic_DNA"/>
</dbReference>
<reference evidence="1 2" key="1">
    <citation type="submission" date="2023-03" db="EMBL/GenBank/DDBJ databases">
        <title>Genome insight into feeding habits of ladybird beetles.</title>
        <authorList>
            <person name="Li H.-S."/>
            <person name="Huang Y.-H."/>
            <person name="Pang H."/>
        </authorList>
    </citation>
    <scope>NUCLEOTIDE SEQUENCE [LARGE SCALE GENOMIC DNA]</scope>
    <source>
        <strain evidence="1">SYSU_2023b</strain>
        <tissue evidence="1">Whole body</tissue>
    </source>
</reference>
<dbReference type="Proteomes" id="UP001431783">
    <property type="component" value="Unassembled WGS sequence"/>
</dbReference>
<feature type="non-terminal residue" evidence="1">
    <location>
        <position position="61"/>
    </location>
</feature>
<sequence length="61" mass="6850">MVEVTNRPKLISYRVTVVYRTTGKSISTESLPGVASLLGRGELNLKHFSLVFRVTVNTYCF</sequence>
<evidence type="ECO:0000313" key="1">
    <source>
        <dbReference type="EMBL" id="KAK9880587.1"/>
    </source>
</evidence>
<comment type="caution">
    <text evidence="1">The sequence shown here is derived from an EMBL/GenBank/DDBJ whole genome shotgun (WGS) entry which is preliminary data.</text>
</comment>
<protein>
    <submittedName>
        <fullName evidence="1">Uncharacterized protein</fullName>
    </submittedName>
</protein>